<gene>
    <name evidence="2" type="ORF">B5808_02675</name>
</gene>
<feature type="region of interest" description="Disordered" evidence="1">
    <location>
        <begin position="1"/>
        <end position="35"/>
    </location>
</feature>
<keyword evidence="3" id="KW-1185">Reference proteome</keyword>
<dbReference type="AlphaFoldDB" id="A0A1X9LK08"/>
<name>A0A1X9LK08_9MICO</name>
<proteinExistence type="predicted"/>
<feature type="compositionally biased region" description="Basic and acidic residues" evidence="1">
    <location>
        <begin position="9"/>
        <end position="19"/>
    </location>
</feature>
<dbReference type="RefSeq" id="WP_085018186.1">
    <property type="nucleotide sequence ID" value="NZ_BMHD01000001.1"/>
</dbReference>
<sequence length="191" mass="21092">MPYTAQKPAPRENSDDLRARIPGWGVDLDPADRPAVPRERYAPEATGAHWDFPDRQPELHPRERSIEHGMLPPVFGTVAPLHGVSGIVRRVAYARFSEGRAAHWLLLVVGDRIDAAGAHVASLFSGRPDNPVTETGILSERRRHGWSSRVGSTRVDTHHAWIDPIIVAGPWIVGGWIALKLAGKVVRAVRR</sequence>
<protein>
    <submittedName>
        <fullName evidence="2">Uncharacterized protein</fullName>
    </submittedName>
</protein>
<evidence type="ECO:0000313" key="3">
    <source>
        <dbReference type="Proteomes" id="UP000192775"/>
    </source>
</evidence>
<dbReference type="KEGG" id="cphy:B5808_02675"/>
<dbReference type="Proteomes" id="UP000192775">
    <property type="component" value="Chromosome"/>
</dbReference>
<evidence type="ECO:0000313" key="2">
    <source>
        <dbReference type="EMBL" id="ARJ04251.1"/>
    </source>
</evidence>
<dbReference type="EMBL" id="CP020715">
    <property type="protein sequence ID" value="ARJ04251.1"/>
    <property type="molecule type" value="Genomic_DNA"/>
</dbReference>
<accession>A0A1X9LK08</accession>
<evidence type="ECO:0000256" key="1">
    <source>
        <dbReference type="SAM" id="MobiDB-lite"/>
    </source>
</evidence>
<reference evidence="2 3" key="1">
    <citation type="submission" date="2017-04" db="EMBL/GenBank/DDBJ databases">
        <authorList>
            <person name="Afonso C.L."/>
            <person name="Miller P.J."/>
            <person name="Scott M.A."/>
            <person name="Spackman E."/>
            <person name="Goraichik I."/>
            <person name="Dimitrov K.M."/>
            <person name="Suarez D.L."/>
            <person name="Swayne D.E."/>
        </authorList>
    </citation>
    <scope>NUCLEOTIDE SEQUENCE [LARGE SCALE GENOMIC DNA]</scope>
    <source>
        <strain evidence="3">XA(T)</strain>
    </source>
</reference>
<organism evidence="2 3">
    <name type="scientific">Cnuibacter physcomitrellae</name>
    <dbReference type="NCBI Taxonomy" id="1619308"/>
    <lineage>
        <taxon>Bacteria</taxon>
        <taxon>Bacillati</taxon>
        <taxon>Actinomycetota</taxon>
        <taxon>Actinomycetes</taxon>
        <taxon>Micrococcales</taxon>
        <taxon>Microbacteriaceae</taxon>
        <taxon>Cnuibacter</taxon>
    </lineage>
</organism>
<dbReference type="STRING" id="1619308.B5808_02675"/>